<feature type="signal peptide" evidence="1">
    <location>
        <begin position="1"/>
        <end position="28"/>
    </location>
</feature>
<keyword evidence="1" id="KW-0732">Signal</keyword>
<evidence type="ECO:0000256" key="1">
    <source>
        <dbReference type="SAM" id="SignalP"/>
    </source>
</evidence>
<feature type="chain" id="PRO_5018082109" evidence="1">
    <location>
        <begin position="29"/>
        <end position="170"/>
    </location>
</feature>
<evidence type="ECO:0000313" key="2">
    <source>
        <dbReference type="EMBL" id="BBH18581.1"/>
    </source>
</evidence>
<accession>A0A3G9IY28</accession>
<keyword evidence="3" id="KW-1185">Reference proteome</keyword>
<proteinExistence type="predicted"/>
<evidence type="ECO:0000313" key="3">
    <source>
        <dbReference type="Proteomes" id="UP000271573"/>
    </source>
</evidence>
<organism evidence="2 3">
    <name type="scientific">Nocardioides baekrokdamisoli</name>
    <dbReference type="NCBI Taxonomy" id="1804624"/>
    <lineage>
        <taxon>Bacteria</taxon>
        <taxon>Bacillati</taxon>
        <taxon>Actinomycetota</taxon>
        <taxon>Actinomycetes</taxon>
        <taxon>Propionibacteriales</taxon>
        <taxon>Nocardioidaceae</taxon>
        <taxon>Nocardioides</taxon>
    </lineage>
</organism>
<protein>
    <submittedName>
        <fullName evidence="2">Uncharacterized protein</fullName>
    </submittedName>
</protein>
<reference evidence="2 3" key="1">
    <citation type="submission" date="2018-11" db="EMBL/GenBank/DDBJ databases">
        <title>Complete genome sequence of Nocardioides baekrokdamisoli strain KCTC 39748.</title>
        <authorList>
            <person name="Kang S.W."/>
            <person name="Lee K.C."/>
            <person name="Kim K.K."/>
            <person name="Kim J.S."/>
            <person name="Kim D.S."/>
            <person name="Ko S.H."/>
            <person name="Yang S.H."/>
            <person name="Shin Y.K."/>
            <person name="Lee J.S."/>
        </authorList>
    </citation>
    <scope>NUCLEOTIDE SEQUENCE [LARGE SCALE GENOMIC DNA]</scope>
    <source>
        <strain evidence="2 3">KCTC 39748</strain>
    </source>
</reference>
<dbReference type="KEGG" id="nbe:Back2_28680"/>
<name>A0A3G9IY28_9ACTN</name>
<sequence>MCVEVVRAAFVSALTVACLTGCGSIGTAANPSASASLATSHPAAPMPPHGYLGNWTVESVSTMGADGPMIPVPGSATLQFLDNGTVTGFDGVNPWSGRFVAADAPVAQIRIRDVHSGLVGLTAAAPTWQRALTSSFAVIESGAPMRVTGNRDRLTIHVGEAVLVIGRLVG</sequence>
<dbReference type="PROSITE" id="PS51257">
    <property type="entry name" value="PROKAR_LIPOPROTEIN"/>
    <property type="match status" value="1"/>
</dbReference>
<dbReference type="Proteomes" id="UP000271573">
    <property type="component" value="Chromosome"/>
</dbReference>
<gene>
    <name evidence="2" type="ORF">Back2_28680</name>
</gene>
<dbReference type="AlphaFoldDB" id="A0A3G9IY28"/>
<dbReference type="EMBL" id="AP019307">
    <property type="protein sequence ID" value="BBH18581.1"/>
    <property type="molecule type" value="Genomic_DNA"/>
</dbReference>